<keyword evidence="2" id="KW-1185">Reference proteome</keyword>
<accession>A0ABN9P9M0</accession>
<sequence>MKFPKQGDVFYLRHILLNFPKASFADCRTHNGKVYPTYEETLRATGQFVRDDEAHAVLDELIALRYTAAQPRFAFLVLLEQDAAPVSLYRKYERPRMKDFLDRGLGVRAAQKNPLALLRATWLQNGNSDENWKLGEITDGVLNVATTGQAALLQPH</sequence>
<gene>
    <name evidence="1" type="ORF">PCOR1329_LOCUS1023</name>
</gene>
<evidence type="ECO:0000313" key="2">
    <source>
        <dbReference type="Proteomes" id="UP001189429"/>
    </source>
</evidence>
<dbReference type="Proteomes" id="UP001189429">
    <property type="component" value="Unassembled WGS sequence"/>
</dbReference>
<proteinExistence type="predicted"/>
<comment type="caution">
    <text evidence="1">The sequence shown here is derived from an EMBL/GenBank/DDBJ whole genome shotgun (WGS) entry which is preliminary data.</text>
</comment>
<evidence type="ECO:0000313" key="1">
    <source>
        <dbReference type="EMBL" id="CAK0789466.1"/>
    </source>
</evidence>
<protein>
    <submittedName>
        <fullName evidence="1">Uncharacterized protein</fullName>
    </submittedName>
</protein>
<feature type="non-terminal residue" evidence="1">
    <location>
        <position position="156"/>
    </location>
</feature>
<reference evidence="1" key="1">
    <citation type="submission" date="2023-10" db="EMBL/GenBank/DDBJ databases">
        <authorList>
            <person name="Chen Y."/>
            <person name="Shah S."/>
            <person name="Dougan E. K."/>
            <person name="Thang M."/>
            <person name="Chan C."/>
        </authorList>
    </citation>
    <scope>NUCLEOTIDE SEQUENCE [LARGE SCALE GENOMIC DNA]</scope>
</reference>
<organism evidence="1 2">
    <name type="scientific">Prorocentrum cordatum</name>
    <dbReference type="NCBI Taxonomy" id="2364126"/>
    <lineage>
        <taxon>Eukaryota</taxon>
        <taxon>Sar</taxon>
        <taxon>Alveolata</taxon>
        <taxon>Dinophyceae</taxon>
        <taxon>Prorocentrales</taxon>
        <taxon>Prorocentraceae</taxon>
        <taxon>Prorocentrum</taxon>
    </lineage>
</organism>
<name>A0ABN9P9M0_9DINO</name>
<dbReference type="EMBL" id="CAUYUJ010000239">
    <property type="protein sequence ID" value="CAK0789466.1"/>
    <property type="molecule type" value="Genomic_DNA"/>
</dbReference>